<evidence type="ECO:0000313" key="1">
    <source>
        <dbReference type="EMBL" id="KAG5631336.1"/>
    </source>
</evidence>
<name>A0A9J6B3Z7_SOLCO</name>
<proteinExistence type="predicted"/>
<dbReference type="EMBL" id="JACXVP010000001">
    <property type="protein sequence ID" value="KAG5631336.1"/>
    <property type="molecule type" value="Genomic_DNA"/>
</dbReference>
<sequence>MSEKCQMNRGPIIDAYVVDNSEDELDMDNQSLNDPDEDDETNEIQQVTNNQGLSPRGIHHDRFKFKVQDINIVTAGRPNTSVSNCNGKIWLFWNMDIDCVVLVEDEQQISCDIGHNELQTHFTITFVYAKVKDHMRYFKFLNSWTDQPNFIDIVKNLWERPIEGNNIWRFHQKLKRLSSTLSSWSRREFGDIFIKVKEYKDRLHWLKEGDANTKYFHSLIRGRRRRLFIHKLIREDGEWIQGDDNIAKAASAHFQSISIGVDKFINEHAIIFIPRMVNQEQNNNLIAMPDL</sequence>
<dbReference type="OrthoDB" id="1428983at2759"/>
<organism evidence="1 2">
    <name type="scientific">Solanum commersonii</name>
    <name type="common">Commerson's wild potato</name>
    <name type="synonym">Commerson's nightshade</name>
    <dbReference type="NCBI Taxonomy" id="4109"/>
    <lineage>
        <taxon>Eukaryota</taxon>
        <taxon>Viridiplantae</taxon>
        <taxon>Streptophyta</taxon>
        <taxon>Embryophyta</taxon>
        <taxon>Tracheophyta</taxon>
        <taxon>Spermatophyta</taxon>
        <taxon>Magnoliopsida</taxon>
        <taxon>eudicotyledons</taxon>
        <taxon>Gunneridae</taxon>
        <taxon>Pentapetalae</taxon>
        <taxon>asterids</taxon>
        <taxon>lamiids</taxon>
        <taxon>Solanales</taxon>
        <taxon>Solanaceae</taxon>
        <taxon>Solanoideae</taxon>
        <taxon>Solaneae</taxon>
        <taxon>Solanum</taxon>
    </lineage>
</organism>
<accession>A0A9J6B3Z7</accession>
<gene>
    <name evidence="1" type="ORF">H5410_003053</name>
</gene>
<reference evidence="1 2" key="1">
    <citation type="submission" date="2020-09" db="EMBL/GenBank/DDBJ databases">
        <title>De no assembly of potato wild relative species, Solanum commersonii.</title>
        <authorList>
            <person name="Cho K."/>
        </authorList>
    </citation>
    <scope>NUCLEOTIDE SEQUENCE [LARGE SCALE GENOMIC DNA]</scope>
    <source>
        <strain evidence="1">LZ3.2</strain>
        <tissue evidence="1">Leaf</tissue>
    </source>
</reference>
<dbReference type="AlphaFoldDB" id="A0A9J6B3Z7"/>
<evidence type="ECO:0000313" key="2">
    <source>
        <dbReference type="Proteomes" id="UP000824120"/>
    </source>
</evidence>
<dbReference type="Proteomes" id="UP000824120">
    <property type="component" value="Chromosome 1"/>
</dbReference>
<protein>
    <submittedName>
        <fullName evidence="1">Uncharacterized protein</fullName>
    </submittedName>
</protein>
<keyword evidence="2" id="KW-1185">Reference proteome</keyword>
<comment type="caution">
    <text evidence="1">The sequence shown here is derived from an EMBL/GenBank/DDBJ whole genome shotgun (WGS) entry which is preliminary data.</text>
</comment>